<gene>
    <name evidence="4" type="ORF">E8M01_22225</name>
</gene>
<dbReference type="Pfam" id="PF01734">
    <property type="entry name" value="Patatin"/>
    <property type="match status" value="1"/>
</dbReference>
<dbReference type="KEGG" id="pstg:E8M01_22225"/>
<keyword evidence="1 2" id="KW-0443">Lipid metabolism</keyword>
<dbReference type="OrthoDB" id="323481at2"/>
<feature type="short sequence motif" description="GXSXG" evidence="2">
    <location>
        <begin position="117"/>
        <end position="121"/>
    </location>
</feature>
<evidence type="ECO:0000256" key="2">
    <source>
        <dbReference type="PROSITE-ProRule" id="PRU01161"/>
    </source>
</evidence>
<name>A0A4D7AZ20_9HYPH</name>
<reference evidence="4 5" key="1">
    <citation type="submission" date="2019-04" db="EMBL/GenBank/DDBJ databases">
        <title>Phreatobacter aquaticus sp. nov.</title>
        <authorList>
            <person name="Choi A."/>
        </authorList>
    </citation>
    <scope>NUCLEOTIDE SEQUENCE [LARGE SCALE GENOMIC DNA]</scope>
    <source>
        <strain evidence="4 5">KCTC 52518</strain>
    </source>
</reference>
<dbReference type="InterPro" id="IPR016035">
    <property type="entry name" value="Acyl_Trfase/lysoPLipase"/>
</dbReference>
<accession>A0A4D7AZ20</accession>
<evidence type="ECO:0000313" key="4">
    <source>
        <dbReference type="EMBL" id="QCI66714.1"/>
    </source>
</evidence>
<dbReference type="AlphaFoldDB" id="A0A4D7AZ20"/>
<dbReference type="InterPro" id="IPR002641">
    <property type="entry name" value="PNPLA_dom"/>
</dbReference>
<keyword evidence="2" id="KW-0378">Hydrolase</keyword>
<sequence length="394" mass="42602">MALSLSHLLRPLALVLALGLAAGCATRERLPAVPPAETRSATFLELTDARFYLWGDPTPLATAWFAAERRRNALGLSGGTMHLLAISGGGDNGAFGSGVLYGWTERGTRPEFRLVTGVSTGSLIAPFAFLGSRYDEQLKAVYTTVMRDNIAVLLPIASILTGDSVASSEPLARLIATYVTPEMIAEIASEYRKGRMLLIGTTDLDLAQPVAWNIGAIAASSHPGRVQAIRDILLASASIPGAFPPVMMDVVAGGRRRQELHVDGGATNQVFLYPASVPRREAPAHLRSGRVVAWIIRNGRTQEAPSETPRGLVQITARSISTMIAANGMGDIYRMYLLTKRDNIDFNLAYISSRFTVPYDKPFDPAYMNALFEFGRNESRNGAAWLKRPPGYAP</sequence>
<keyword evidence="5" id="KW-1185">Reference proteome</keyword>
<feature type="short sequence motif" description="GXGXXG" evidence="2">
    <location>
        <begin position="88"/>
        <end position="93"/>
    </location>
</feature>
<keyword evidence="2" id="KW-0442">Lipid degradation</keyword>
<dbReference type="Gene3D" id="3.40.1090.10">
    <property type="entry name" value="Cytosolic phospholipase A2 catalytic domain"/>
    <property type="match status" value="1"/>
</dbReference>
<dbReference type="EMBL" id="CP039690">
    <property type="protein sequence ID" value="QCI66714.1"/>
    <property type="molecule type" value="Genomic_DNA"/>
</dbReference>
<dbReference type="RefSeq" id="WP_136962154.1">
    <property type="nucleotide sequence ID" value="NZ_CP039690.1"/>
</dbReference>
<feature type="active site" description="Proton acceptor" evidence="2">
    <location>
        <position position="263"/>
    </location>
</feature>
<dbReference type="SUPFAM" id="SSF52151">
    <property type="entry name" value="FabD/lysophospholipase-like"/>
    <property type="match status" value="1"/>
</dbReference>
<proteinExistence type="predicted"/>
<feature type="short sequence motif" description="DGA/G" evidence="2">
    <location>
        <begin position="263"/>
        <end position="265"/>
    </location>
</feature>
<organism evidence="4 5">
    <name type="scientific">Phreatobacter stygius</name>
    <dbReference type="NCBI Taxonomy" id="1940610"/>
    <lineage>
        <taxon>Bacteria</taxon>
        <taxon>Pseudomonadati</taxon>
        <taxon>Pseudomonadota</taxon>
        <taxon>Alphaproteobacteria</taxon>
        <taxon>Hyphomicrobiales</taxon>
        <taxon>Phreatobacteraceae</taxon>
        <taxon>Phreatobacter</taxon>
    </lineage>
</organism>
<evidence type="ECO:0000256" key="1">
    <source>
        <dbReference type="ARBA" id="ARBA00023098"/>
    </source>
</evidence>
<evidence type="ECO:0000313" key="5">
    <source>
        <dbReference type="Proteomes" id="UP000298781"/>
    </source>
</evidence>
<evidence type="ECO:0000259" key="3">
    <source>
        <dbReference type="PROSITE" id="PS51635"/>
    </source>
</evidence>
<dbReference type="PROSITE" id="PS51635">
    <property type="entry name" value="PNPLA"/>
    <property type="match status" value="1"/>
</dbReference>
<dbReference type="GO" id="GO:0016787">
    <property type="term" value="F:hydrolase activity"/>
    <property type="evidence" value="ECO:0007669"/>
    <property type="project" value="UniProtKB-UniRule"/>
</dbReference>
<feature type="domain" description="PNPLA" evidence="3">
    <location>
        <begin position="84"/>
        <end position="276"/>
    </location>
</feature>
<dbReference type="GO" id="GO:0016042">
    <property type="term" value="P:lipid catabolic process"/>
    <property type="evidence" value="ECO:0007669"/>
    <property type="project" value="UniProtKB-UniRule"/>
</dbReference>
<dbReference type="Proteomes" id="UP000298781">
    <property type="component" value="Chromosome"/>
</dbReference>
<protein>
    <recommendedName>
        <fullName evidence="3">PNPLA domain-containing protein</fullName>
    </recommendedName>
</protein>
<feature type="active site" description="Nucleophile" evidence="2">
    <location>
        <position position="119"/>
    </location>
</feature>